<evidence type="ECO:0000256" key="1">
    <source>
        <dbReference type="ARBA" id="ARBA00004123"/>
    </source>
</evidence>
<evidence type="ECO:0000256" key="4">
    <source>
        <dbReference type="ARBA" id="ARBA00023125"/>
    </source>
</evidence>
<keyword evidence="3" id="KW-0805">Transcription regulation</keyword>
<name>A0A396HQH6_MEDTR</name>
<dbReference type="Proteomes" id="UP000265566">
    <property type="component" value="Chromosome 6"/>
</dbReference>
<dbReference type="SMART" id="SM00717">
    <property type="entry name" value="SANT"/>
    <property type="match status" value="2"/>
</dbReference>
<evidence type="ECO:0000256" key="5">
    <source>
        <dbReference type="ARBA" id="ARBA00023163"/>
    </source>
</evidence>
<organism evidence="9">
    <name type="scientific">Medicago truncatula</name>
    <name type="common">Barrel medic</name>
    <name type="synonym">Medicago tribuloides</name>
    <dbReference type="NCBI Taxonomy" id="3880"/>
    <lineage>
        <taxon>Eukaryota</taxon>
        <taxon>Viridiplantae</taxon>
        <taxon>Streptophyta</taxon>
        <taxon>Embryophyta</taxon>
        <taxon>Tracheophyta</taxon>
        <taxon>Spermatophyta</taxon>
        <taxon>Magnoliopsida</taxon>
        <taxon>eudicotyledons</taxon>
        <taxon>Gunneridae</taxon>
        <taxon>Pentapetalae</taxon>
        <taxon>rosids</taxon>
        <taxon>fabids</taxon>
        <taxon>Fabales</taxon>
        <taxon>Fabaceae</taxon>
        <taxon>Papilionoideae</taxon>
        <taxon>50 kb inversion clade</taxon>
        <taxon>NPAAA clade</taxon>
        <taxon>Hologalegina</taxon>
        <taxon>IRL clade</taxon>
        <taxon>Trifolieae</taxon>
        <taxon>Medicago</taxon>
    </lineage>
</organism>
<comment type="subcellular location">
    <subcellularLocation>
        <location evidence="1">Nucleus</location>
    </subcellularLocation>
</comment>
<dbReference type="PROSITE" id="PS51294">
    <property type="entry name" value="HTH_MYB"/>
    <property type="match status" value="2"/>
</dbReference>
<dbReference type="InterPro" id="IPR009057">
    <property type="entry name" value="Homeodomain-like_sf"/>
</dbReference>
<dbReference type="InterPro" id="IPR001005">
    <property type="entry name" value="SANT/Myb"/>
</dbReference>
<sequence length="263" mass="29700">MGRAPCCDKSKVKRGPWSNEEDDILKHYIQENGNAGNWISLPLKAGLNRCGKSCRLRWLNYLRPNIKLGGFTKEEDNIICTLFSTIGSRQVFYSFYVWSFIAAQLPGRTDNDVKNHWNTKLKKKYVAGNSSTSSTIYTFNNTTSSDHFSSTLTFQPQLEAPFVFDQKPNTPCFDSYNFLDLHETPISNIPLPIKMESEAFYTGSSLSSSCSTTPTTKEISSFSSAPFLEEQNNDNQCFEYDHDDAILLEMFLDDLLNHGPSSG</sequence>
<evidence type="ECO:0000259" key="7">
    <source>
        <dbReference type="PROSITE" id="PS50090"/>
    </source>
</evidence>
<dbReference type="Gramene" id="rna37829">
    <property type="protein sequence ID" value="RHN53077.1"/>
    <property type="gene ID" value="gene37829"/>
</dbReference>
<evidence type="ECO:0000256" key="6">
    <source>
        <dbReference type="ARBA" id="ARBA00023242"/>
    </source>
</evidence>
<dbReference type="SUPFAM" id="SSF46689">
    <property type="entry name" value="Homeodomain-like"/>
    <property type="match status" value="1"/>
</dbReference>
<evidence type="ECO:0000256" key="2">
    <source>
        <dbReference type="ARBA" id="ARBA00022737"/>
    </source>
</evidence>
<accession>A0A396HQH6</accession>
<keyword evidence="2" id="KW-0677">Repeat</keyword>
<dbReference type="CDD" id="cd00167">
    <property type="entry name" value="SANT"/>
    <property type="match status" value="2"/>
</dbReference>
<dbReference type="AlphaFoldDB" id="A0A396HQH6"/>
<dbReference type="PROSITE" id="PS50090">
    <property type="entry name" value="MYB_LIKE"/>
    <property type="match status" value="2"/>
</dbReference>
<feature type="domain" description="Myb-like" evidence="7">
    <location>
        <begin position="9"/>
        <end position="62"/>
    </location>
</feature>
<evidence type="ECO:0000256" key="3">
    <source>
        <dbReference type="ARBA" id="ARBA00023015"/>
    </source>
</evidence>
<feature type="domain" description="HTH myb-type" evidence="8">
    <location>
        <begin position="9"/>
        <end position="66"/>
    </location>
</feature>
<feature type="domain" description="HTH myb-type" evidence="8">
    <location>
        <begin position="98"/>
        <end position="125"/>
    </location>
</feature>
<dbReference type="Pfam" id="PF00249">
    <property type="entry name" value="Myb_DNA-binding"/>
    <property type="match status" value="2"/>
</dbReference>
<keyword evidence="4" id="KW-0238">DNA-binding</keyword>
<dbReference type="GO" id="GO:0003677">
    <property type="term" value="F:DNA binding"/>
    <property type="evidence" value="ECO:0007669"/>
    <property type="project" value="UniProtKB-KW"/>
</dbReference>
<gene>
    <name evidence="9" type="ORF">MtrunA17_Chr6g0487491</name>
</gene>
<proteinExistence type="predicted"/>
<feature type="domain" description="Myb-like" evidence="7">
    <location>
        <begin position="63"/>
        <end position="121"/>
    </location>
</feature>
<evidence type="ECO:0000259" key="8">
    <source>
        <dbReference type="PROSITE" id="PS51294"/>
    </source>
</evidence>
<reference evidence="9" key="1">
    <citation type="journal article" date="2018" name="Nat. Plants">
        <title>Whole-genome landscape of Medicago truncatula symbiotic genes.</title>
        <authorList>
            <person name="Pecrix Y."/>
            <person name="Gamas P."/>
            <person name="Carrere S."/>
        </authorList>
    </citation>
    <scope>NUCLEOTIDE SEQUENCE</scope>
    <source>
        <tissue evidence="9">Leaves</tissue>
    </source>
</reference>
<evidence type="ECO:0000313" key="9">
    <source>
        <dbReference type="EMBL" id="RHN53077.1"/>
    </source>
</evidence>
<dbReference type="Gene3D" id="1.10.10.60">
    <property type="entry name" value="Homeodomain-like"/>
    <property type="match status" value="2"/>
</dbReference>
<dbReference type="PANTHER" id="PTHR48000:SF67">
    <property type="entry name" value="MYB-LIKE DNA-BINDING DOMAIN CONTAINING PROTEIN, EXPRESSED"/>
    <property type="match status" value="1"/>
</dbReference>
<keyword evidence="5" id="KW-0804">Transcription</keyword>
<dbReference type="GO" id="GO:0005634">
    <property type="term" value="C:nucleus"/>
    <property type="evidence" value="ECO:0007669"/>
    <property type="project" value="UniProtKB-SubCell"/>
</dbReference>
<protein>
    <submittedName>
        <fullName evidence="9">Putative transcription factor MYB-HB-like family</fullName>
    </submittedName>
</protein>
<dbReference type="FunFam" id="1.10.10.60:FF:000015">
    <property type="entry name" value="Transcription factor RAX3"/>
    <property type="match status" value="1"/>
</dbReference>
<dbReference type="InterPro" id="IPR017930">
    <property type="entry name" value="Myb_dom"/>
</dbReference>
<dbReference type="EMBL" id="PSQE01000006">
    <property type="protein sequence ID" value="RHN53077.1"/>
    <property type="molecule type" value="Genomic_DNA"/>
</dbReference>
<dbReference type="PANTHER" id="PTHR48000">
    <property type="entry name" value="OS09G0431300 PROTEIN"/>
    <property type="match status" value="1"/>
</dbReference>
<keyword evidence="6" id="KW-0539">Nucleus</keyword>
<comment type="caution">
    <text evidence="9">The sequence shown here is derived from an EMBL/GenBank/DDBJ whole genome shotgun (WGS) entry which is preliminary data.</text>
</comment>